<dbReference type="Pfam" id="PF09967">
    <property type="entry name" value="DUF2201"/>
    <property type="match status" value="1"/>
</dbReference>
<dbReference type="AlphaFoldDB" id="A0A934HSY8"/>
<sequence>MSENNKFDELRIDLFNEMMQWEKDESITDEFRRNFLKLIEICTFSMMEGEDNFFAQFTMQMKREIKLDLPTAVGNVASMSHFKIYFNPYIFLQCSLKEMKALLKHEVYHIMYNHLKRAKNLKDKYCSTAINSAMDISINQYISHMPAWSDNIRNIALSYNIDLPRDLPFEEYARLIQEGIDKLKSSEGLKVLENKDSEELDFIKKSHDSAHAHDLWESSEESFNFEQMKELIKKTADNAAKGKVPSAFQKIMEELNAKPEISWQNYLKRTIGINPSGYKKTITRKDRRQPERLELRGKLSKYTAQIVVAIDISGSITDKEIDQIIKEIFEIIKIHTSEITIIECDNQIRRIYKVKNKKDVKKKPDTKGGTAFSPVIEYMNKHNMANYFLIYFTDGLGEVKLSCIPANYKILWVLTGKEESLSLEKSYGVVKKLSGAKAEKADPGYAKDTMKEMLMEWAK</sequence>
<protein>
    <submittedName>
        <fullName evidence="3">Peptidase</fullName>
    </submittedName>
</protein>
<feature type="domain" description="VWA-like" evidence="1">
    <location>
        <begin position="306"/>
        <end position="420"/>
    </location>
</feature>
<dbReference type="PANTHER" id="PTHR38730:SF1">
    <property type="entry name" value="SLL7028 PROTEIN"/>
    <property type="match status" value="1"/>
</dbReference>
<dbReference type="InterPro" id="IPR036465">
    <property type="entry name" value="vWFA_dom_sf"/>
</dbReference>
<dbReference type="Pfam" id="PF13203">
    <property type="entry name" value="DUF2201_N"/>
    <property type="match status" value="1"/>
</dbReference>
<organism evidence="3 4">
    <name type="scientific">Clostridium aciditolerans</name>
    <dbReference type="NCBI Taxonomy" id="339861"/>
    <lineage>
        <taxon>Bacteria</taxon>
        <taxon>Bacillati</taxon>
        <taxon>Bacillota</taxon>
        <taxon>Clostridia</taxon>
        <taxon>Eubacteriales</taxon>
        <taxon>Clostridiaceae</taxon>
        <taxon>Clostridium</taxon>
    </lineage>
</organism>
<comment type="caution">
    <text evidence="3">The sequence shown here is derived from an EMBL/GenBank/DDBJ whole genome shotgun (WGS) entry which is preliminary data.</text>
</comment>
<evidence type="ECO:0000259" key="2">
    <source>
        <dbReference type="Pfam" id="PF13203"/>
    </source>
</evidence>
<dbReference type="InterPro" id="IPR025154">
    <property type="entry name" value="Put_metallopeptidase_dom"/>
</dbReference>
<evidence type="ECO:0000259" key="1">
    <source>
        <dbReference type="Pfam" id="PF09967"/>
    </source>
</evidence>
<evidence type="ECO:0000313" key="4">
    <source>
        <dbReference type="Proteomes" id="UP000622687"/>
    </source>
</evidence>
<feature type="domain" description="Putative metallopeptidase" evidence="2">
    <location>
        <begin position="47"/>
        <end position="271"/>
    </location>
</feature>
<proteinExistence type="predicted"/>
<dbReference type="EMBL" id="JAEEGB010000016">
    <property type="protein sequence ID" value="MBI6873936.1"/>
    <property type="molecule type" value="Genomic_DNA"/>
</dbReference>
<name>A0A934HSY8_9CLOT</name>
<dbReference type="Proteomes" id="UP000622687">
    <property type="component" value="Unassembled WGS sequence"/>
</dbReference>
<dbReference type="InterPro" id="IPR018698">
    <property type="entry name" value="VWA-like_dom"/>
</dbReference>
<dbReference type="RefSeq" id="WP_211143355.1">
    <property type="nucleotide sequence ID" value="NZ_JAEEGB010000016.1"/>
</dbReference>
<keyword evidence="4" id="KW-1185">Reference proteome</keyword>
<evidence type="ECO:0000313" key="3">
    <source>
        <dbReference type="EMBL" id="MBI6873936.1"/>
    </source>
</evidence>
<dbReference type="SUPFAM" id="SSF53300">
    <property type="entry name" value="vWA-like"/>
    <property type="match status" value="1"/>
</dbReference>
<gene>
    <name evidence="3" type="ORF">I6U51_14715</name>
</gene>
<reference evidence="3" key="1">
    <citation type="submission" date="2020-12" db="EMBL/GenBank/DDBJ databases">
        <title>Clostridium thailandense sp. nov., a novel acetogenic bacterium isolated from peat land soil in Thailand.</title>
        <authorList>
            <person name="Chaikitkaew S."/>
            <person name="Birkeland N.K."/>
        </authorList>
    </citation>
    <scope>NUCLEOTIDE SEQUENCE</scope>
    <source>
        <strain evidence="3">DSM 17425</strain>
    </source>
</reference>
<dbReference type="PANTHER" id="PTHR38730">
    <property type="entry name" value="SLL7028 PROTEIN"/>
    <property type="match status" value="1"/>
</dbReference>
<accession>A0A934HSY8</accession>